<dbReference type="Pfam" id="PF20465">
    <property type="entry name" value="MmeI_hel"/>
    <property type="match status" value="1"/>
</dbReference>
<dbReference type="InterPro" id="IPR046817">
    <property type="entry name" value="MmeI_N"/>
</dbReference>
<organism evidence="10 11">
    <name type="scientific">Pseudomonas helleri</name>
    <dbReference type="NCBI Taxonomy" id="1608996"/>
    <lineage>
        <taxon>Bacteria</taxon>
        <taxon>Pseudomonadati</taxon>
        <taxon>Pseudomonadota</taxon>
        <taxon>Gammaproteobacteria</taxon>
        <taxon>Pseudomonadales</taxon>
        <taxon>Pseudomonadaceae</taxon>
        <taxon>Pseudomonas</taxon>
    </lineage>
</organism>
<dbReference type="InterPro" id="IPR046819">
    <property type="entry name" value="MmeI_hel"/>
</dbReference>
<dbReference type="EC" id="2.1.1.72" evidence="1"/>
<evidence type="ECO:0000259" key="9">
    <source>
        <dbReference type="Pfam" id="PF20473"/>
    </source>
</evidence>
<keyword evidence="2 10" id="KW-0489">Methyltransferase</keyword>
<evidence type="ECO:0000259" key="7">
    <source>
        <dbReference type="Pfam" id="PF20466"/>
    </source>
</evidence>
<dbReference type="InterPro" id="IPR046818">
    <property type="entry name" value="MmeI_C"/>
</dbReference>
<dbReference type="GO" id="GO:0032259">
    <property type="term" value="P:methylation"/>
    <property type="evidence" value="ECO:0007669"/>
    <property type="project" value="UniProtKB-KW"/>
</dbReference>
<name>A0A7X2BTX7_9PSED</name>
<dbReference type="Pfam" id="PF20473">
    <property type="entry name" value="MmeI_Mtase"/>
    <property type="match status" value="1"/>
</dbReference>
<evidence type="ECO:0000313" key="10">
    <source>
        <dbReference type="EMBL" id="MQT75009.1"/>
    </source>
</evidence>
<evidence type="ECO:0000259" key="8">
    <source>
        <dbReference type="Pfam" id="PF20467"/>
    </source>
</evidence>
<evidence type="ECO:0000313" key="11">
    <source>
        <dbReference type="Proteomes" id="UP000447574"/>
    </source>
</evidence>
<dbReference type="InterPro" id="IPR029063">
    <property type="entry name" value="SAM-dependent_MTases_sf"/>
</dbReference>
<keyword evidence="3" id="KW-0808">Transferase</keyword>
<sequence length="918" mass="103924">MSINQTQLYDTLQSLTQQADVRAEFIYGFLDAYGFAKSTITQLRNGGARNVAKIAGDVALKGQLYFHPVQAGESLHEVAERLRGRDAIKAQKVRFVIATDFKEFVAYDLKADERMETPFTELHQHYSFFLPLAGLEKSYIHNESVADVKAAEKMGRLFDLIRERNQITTAEDVHSLNVFLTRLLFCFFAEDTEIFVKHQFTDAIKSTTREDGEDVAEFLGKLFAVLNSPDAGTLRQSMPAHLKAFPYVNGGLFEQLMTIPSFGAKSRRLLLECGTLDWSQINPDIFGSMFQAVIDEEQRSAMGQHYTSVSNIMKVIKPLFLDKLYSELERSRNSEKKLQTLLERIGQIKVFDPACGSGNFLIIAYKELRRFEMEVFRSLNTVSKQNVIFMTGIKLSQFYGIEIDDFAHEIALLSLWLAEHQMHQEFQAAFGHAEPMLPLKTSGHIVHDNSLCVDWNSVCPKAAEDEVYIIGNPPFLGTTGRTDEQSSDMKAVFKGFKSLGYLDLVACWFWKGAQYISSSKAELALVATNSICQGEQACTLWPTIFDLGLSIHIAYQAFPWSNNAKQNAGVHVAVIGLSANPDKKVIFNQIAEGWHCHEVSNISPYLTEGSNLAVQKRQKPLMPIAPMIYGNKPTDGGNLILNRAERDELIAREPEAEKWMRRYYGADEIIKGKERWCLWLVDATDNDIKVMPEVKKRTQAIAKLRIEAGHPAALLRAQTPHLFMQISQPTTGTYILVPRHSSEGRDYIPMGLLDHKAIASDAVFIIPNGGLYEFGMLNSTMHLDWMRIVGGRLESRYRYSSTLIYNTFPWPDISEAQRKQIEVLAEDVLMTREDYPDKSLADMYDPDTMPEPLKAVHKALDAAVERLFRARPFRDASERLHHLFTRYEVLLEQERQLLAAQAATKKIRKPRASKAAAQ</sequence>
<dbReference type="Pfam" id="PF20467">
    <property type="entry name" value="MmeI_C"/>
    <property type="match status" value="1"/>
</dbReference>
<reference evidence="10 11" key="1">
    <citation type="submission" date="2019-10" db="EMBL/GenBank/DDBJ databases">
        <title>Evaluation of single-gene subtyping targets for Pseudomonas.</title>
        <authorList>
            <person name="Reichler S.J."/>
            <person name="Orsi R.H."/>
            <person name="Wiedmann M."/>
            <person name="Martin N.H."/>
            <person name="Murphy S.I."/>
        </authorList>
    </citation>
    <scope>NUCLEOTIDE SEQUENCE [LARGE SCALE GENOMIC DNA]</scope>
    <source>
        <strain evidence="10 11">FSL R10-2932</strain>
    </source>
</reference>
<dbReference type="PANTHER" id="PTHR33841:SF1">
    <property type="entry name" value="DNA METHYLTRANSFERASE A"/>
    <property type="match status" value="1"/>
</dbReference>
<dbReference type="AlphaFoldDB" id="A0A7X2BTX7"/>
<feature type="domain" description="MmeI-like helicase spacer" evidence="6">
    <location>
        <begin position="174"/>
        <end position="253"/>
    </location>
</feature>
<dbReference type="Pfam" id="PF20466">
    <property type="entry name" value="MmeI_TRD"/>
    <property type="match status" value="1"/>
</dbReference>
<dbReference type="EMBL" id="WIWF01000037">
    <property type="protein sequence ID" value="MQT75009.1"/>
    <property type="molecule type" value="Genomic_DNA"/>
</dbReference>
<evidence type="ECO:0000259" key="6">
    <source>
        <dbReference type="Pfam" id="PF20465"/>
    </source>
</evidence>
<dbReference type="InterPro" id="IPR046820">
    <property type="entry name" value="MmeI_TRD"/>
</dbReference>
<feature type="domain" description="MmeI-like DNA-methyltransferase" evidence="9">
    <location>
        <begin position="329"/>
        <end position="587"/>
    </location>
</feature>
<dbReference type="Gene3D" id="3.40.50.150">
    <property type="entry name" value="Vaccinia Virus protein VP39"/>
    <property type="match status" value="1"/>
</dbReference>
<protein>
    <recommendedName>
        <fullName evidence="1">site-specific DNA-methyltransferase (adenine-specific)</fullName>
        <ecNumber evidence="1">2.1.1.72</ecNumber>
    </recommendedName>
</protein>
<evidence type="ECO:0000256" key="3">
    <source>
        <dbReference type="ARBA" id="ARBA00022679"/>
    </source>
</evidence>
<dbReference type="PANTHER" id="PTHR33841">
    <property type="entry name" value="DNA METHYLTRANSFERASE YEEA-RELATED"/>
    <property type="match status" value="1"/>
</dbReference>
<dbReference type="GO" id="GO:0009007">
    <property type="term" value="F:site-specific DNA-methyltransferase (adenine-specific) activity"/>
    <property type="evidence" value="ECO:0007669"/>
    <property type="project" value="UniProtKB-EC"/>
</dbReference>
<evidence type="ECO:0000259" key="5">
    <source>
        <dbReference type="Pfam" id="PF20464"/>
    </source>
</evidence>
<evidence type="ECO:0000256" key="4">
    <source>
        <dbReference type="ARBA" id="ARBA00047942"/>
    </source>
</evidence>
<feature type="domain" description="MmeI-like N-terminal" evidence="5">
    <location>
        <begin position="16"/>
        <end position="163"/>
    </location>
</feature>
<gene>
    <name evidence="10" type="ORF">GHO37_11935</name>
</gene>
<accession>A0A7X2BTX7</accession>
<dbReference type="InterPro" id="IPR050953">
    <property type="entry name" value="N4_N6_ade-DNA_methylase"/>
</dbReference>
<proteinExistence type="predicted"/>
<feature type="domain" description="MmeI-like target recognition" evidence="7">
    <location>
        <begin position="609"/>
        <end position="813"/>
    </location>
</feature>
<evidence type="ECO:0000256" key="1">
    <source>
        <dbReference type="ARBA" id="ARBA00011900"/>
    </source>
</evidence>
<evidence type="ECO:0000256" key="2">
    <source>
        <dbReference type="ARBA" id="ARBA00022603"/>
    </source>
</evidence>
<dbReference type="Proteomes" id="UP000447574">
    <property type="component" value="Unassembled WGS sequence"/>
</dbReference>
<dbReference type="Pfam" id="PF20464">
    <property type="entry name" value="MmeI_N"/>
    <property type="match status" value="1"/>
</dbReference>
<dbReference type="InterPro" id="IPR046816">
    <property type="entry name" value="MmeI_Mtase"/>
</dbReference>
<comment type="caution">
    <text evidence="10">The sequence shown here is derived from an EMBL/GenBank/DDBJ whole genome shotgun (WGS) entry which is preliminary data.</text>
</comment>
<dbReference type="RefSeq" id="WP_153438330.1">
    <property type="nucleotide sequence ID" value="NZ_WIWF01000037.1"/>
</dbReference>
<feature type="domain" description="MmeI-like C-terminal" evidence="8">
    <location>
        <begin position="814"/>
        <end position="890"/>
    </location>
</feature>
<dbReference type="SUPFAM" id="SSF53335">
    <property type="entry name" value="S-adenosyl-L-methionine-dependent methyltransferases"/>
    <property type="match status" value="1"/>
</dbReference>
<comment type="catalytic activity">
    <reaction evidence="4">
        <text>a 2'-deoxyadenosine in DNA + S-adenosyl-L-methionine = an N(6)-methyl-2'-deoxyadenosine in DNA + S-adenosyl-L-homocysteine + H(+)</text>
        <dbReference type="Rhea" id="RHEA:15197"/>
        <dbReference type="Rhea" id="RHEA-COMP:12418"/>
        <dbReference type="Rhea" id="RHEA-COMP:12419"/>
        <dbReference type="ChEBI" id="CHEBI:15378"/>
        <dbReference type="ChEBI" id="CHEBI:57856"/>
        <dbReference type="ChEBI" id="CHEBI:59789"/>
        <dbReference type="ChEBI" id="CHEBI:90615"/>
        <dbReference type="ChEBI" id="CHEBI:90616"/>
        <dbReference type="EC" id="2.1.1.72"/>
    </reaction>
</comment>